<evidence type="ECO:0000313" key="5">
    <source>
        <dbReference type="Proteomes" id="UP000247792"/>
    </source>
</evidence>
<dbReference type="InterPro" id="IPR027385">
    <property type="entry name" value="Beta-barrel_OMP"/>
</dbReference>
<dbReference type="Gene3D" id="2.40.160.20">
    <property type="match status" value="1"/>
</dbReference>
<accession>A0A318JM76</accession>
<dbReference type="Proteomes" id="UP000247792">
    <property type="component" value="Unassembled WGS sequence"/>
</dbReference>
<name>A0A318JM76_9BURK</name>
<organism evidence="4 5">
    <name type="scientific">Undibacterium pigrum</name>
    <dbReference type="NCBI Taxonomy" id="401470"/>
    <lineage>
        <taxon>Bacteria</taxon>
        <taxon>Pseudomonadati</taxon>
        <taxon>Pseudomonadota</taxon>
        <taxon>Betaproteobacteria</taxon>
        <taxon>Burkholderiales</taxon>
        <taxon>Oxalobacteraceae</taxon>
        <taxon>Undibacterium</taxon>
    </lineage>
</organism>
<feature type="domain" description="Outer membrane protein beta-barrel" evidence="3">
    <location>
        <begin position="16"/>
        <end position="168"/>
    </location>
</feature>
<proteinExistence type="predicted"/>
<evidence type="ECO:0000256" key="2">
    <source>
        <dbReference type="SAM" id="SignalP"/>
    </source>
</evidence>
<gene>
    <name evidence="4" type="ORF">DFR42_102273</name>
</gene>
<evidence type="ECO:0000313" key="4">
    <source>
        <dbReference type="EMBL" id="PXX45061.1"/>
    </source>
</evidence>
<comment type="caution">
    <text evidence="4">The sequence shown here is derived from an EMBL/GenBank/DDBJ whole genome shotgun (WGS) entry which is preliminary data.</text>
</comment>
<dbReference type="SUPFAM" id="SSF56935">
    <property type="entry name" value="Porins"/>
    <property type="match status" value="1"/>
</dbReference>
<dbReference type="AlphaFoldDB" id="A0A318JM76"/>
<sequence>MYMKKFLIACAVSLPLIANAQAQADTKPLRLALSMGLSAGGDTITTVSYTDGTRSNVSAGSGLVLSAGVDYRFNQYFSGQANIGYHARFTPEASNGDATFSRIPVELLGYYNINQQWRVGAGARFNRNVKLSGSGAGSQYNRSFNNSNGAILEAEYLFTPQWSLKARVVKEEFETTYSKQKFSGNHFGLIGSFYY</sequence>
<feature type="chain" id="PRO_5016234165" evidence="2">
    <location>
        <begin position="25"/>
        <end position="195"/>
    </location>
</feature>
<keyword evidence="1 2" id="KW-0732">Signal</keyword>
<dbReference type="EMBL" id="QJKB01000002">
    <property type="protein sequence ID" value="PXX45061.1"/>
    <property type="molecule type" value="Genomic_DNA"/>
</dbReference>
<evidence type="ECO:0000256" key="1">
    <source>
        <dbReference type="ARBA" id="ARBA00022729"/>
    </source>
</evidence>
<dbReference type="Pfam" id="PF13505">
    <property type="entry name" value="OMP_b-brl"/>
    <property type="match status" value="1"/>
</dbReference>
<evidence type="ECO:0000259" key="3">
    <source>
        <dbReference type="Pfam" id="PF13505"/>
    </source>
</evidence>
<feature type="signal peptide" evidence="2">
    <location>
        <begin position="1"/>
        <end position="24"/>
    </location>
</feature>
<dbReference type="OrthoDB" id="5874203at2"/>
<keyword evidence="5" id="KW-1185">Reference proteome</keyword>
<protein>
    <submittedName>
        <fullName evidence="4">Outer membrane protein with beta-barrel domain</fullName>
    </submittedName>
</protein>
<reference evidence="4 5" key="1">
    <citation type="submission" date="2018-05" db="EMBL/GenBank/DDBJ databases">
        <title>Genomic Encyclopedia of Type Strains, Phase IV (KMG-IV): sequencing the most valuable type-strain genomes for metagenomic binning, comparative biology and taxonomic classification.</title>
        <authorList>
            <person name="Goeker M."/>
        </authorList>
    </citation>
    <scope>NUCLEOTIDE SEQUENCE [LARGE SCALE GENOMIC DNA]</scope>
    <source>
        <strain evidence="4 5">DSM 19792</strain>
    </source>
</reference>